<dbReference type="OrthoDB" id="2307739at2"/>
<dbReference type="InterPro" id="IPR027860">
    <property type="entry name" value="DUF4429"/>
</dbReference>
<dbReference type="Pfam" id="PF14472">
    <property type="entry name" value="DUF4429"/>
    <property type="match status" value="1"/>
</dbReference>
<evidence type="ECO:0000313" key="3">
    <source>
        <dbReference type="EMBL" id="KRM79504.1"/>
    </source>
</evidence>
<gene>
    <name evidence="3" type="ORF">FC84_GL001685</name>
</gene>
<dbReference type="RefSeq" id="WP_057755890.1">
    <property type="nucleotide sequence ID" value="NZ_AYYK01000004.1"/>
</dbReference>
<comment type="caution">
    <text evidence="3">The sequence shown here is derived from an EMBL/GenBank/DDBJ whole genome shotgun (WGS) entry which is preliminary data.</text>
</comment>
<dbReference type="InterPro" id="IPR018649">
    <property type="entry name" value="SHOCT"/>
</dbReference>
<dbReference type="Pfam" id="PF09851">
    <property type="entry name" value="SHOCT"/>
    <property type="match status" value="1"/>
</dbReference>
<protein>
    <recommendedName>
        <fullName evidence="5">SHOCT domain-containing protein</fullName>
    </recommendedName>
</protein>
<dbReference type="STRING" id="1423738.FC84_GL001685"/>
<reference evidence="3 4" key="1">
    <citation type="journal article" date="2015" name="Genome Announc.">
        <title>Expanding the biotechnology potential of lactobacilli through comparative genomics of 213 strains and associated genera.</title>
        <authorList>
            <person name="Sun Z."/>
            <person name="Harris H.M."/>
            <person name="McCann A."/>
            <person name="Guo C."/>
            <person name="Argimon S."/>
            <person name="Zhang W."/>
            <person name="Yang X."/>
            <person name="Jeffery I.B."/>
            <person name="Cooney J.C."/>
            <person name="Kagawa T.F."/>
            <person name="Liu W."/>
            <person name="Song Y."/>
            <person name="Salvetti E."/>
            <person name="Wrobel A."/>
            <person name="Rasinkangas P."/>
            <person name="Parkhill J."/>
            <person name="Rea M.C."/>
            <person name="O'Sullivan O."/>
            <person name="Ritari J."/>
            <person name="Douillard F.P."/>
            <person name="Paul Ross R."/>
            <person name="Yang R."/>
            <person name="Briner A.E."/>
            <person name="Felis G.E."/>
            <person name="de Vos W.M."/>
            <person name="Barrangou R."/>
            <person name="Klaenhammer T.R."/>
            <person name="Caufield P.W."/>
            <person name="Cui Y."/>
            <person name="Zhang H."/>
            <person name="O'Toole P.W."/>
        </authorList>
    </citation>
    <scope>NUCLEOTIDE SEQUENCE [LARGE SCALE GENOMIC DNA]</scope>
    <source>
        <strain evidence="3 4">DSM 20335</strain>
    </source>
</reference>
<dbReference type="AlphaFoldDB" id="A0A0R2BK52"/>
<organism evidence="3 4">
    <name type="scientific">Lapidilactobacillus dextrinicus DSM 20335</name>
    <dbReference type="NCBI Taxonomy" id="1423738"/>
    <lineage>
        <taxon>Bacteria</taxon>
        <taxon>Bacillati</taxon>
        <taxon>Bacillota</taxon>
        <taxon>Bacilli</taxon>
        <taxon>Lactobacillales</taxon>
        <taxon>Lactobacillaceae</taxon>
        <taxon>Lapidilactobacillus</taxon>
    </lineage>
</organism>
<feature type="domain" description="SHOCT" evidence="1">
    <location>
        <begin position="131"/>
        <end position="156"/>
    </location>
</feature>
<sequence length="158" mass="18027">MELKGTNGVLIAYDDYVEISRKSLGGFITQGNKGNKKFFYKDLISIEYKKPSKLANGYIQFVVNPEMATSQSVGITGQTNLDASKDPNAVILRAFKKSFAKETEEFYRYVDKRLSYYKTETDRKPTEINDLRNLKSLLDDGIITQEEFNSKKKQILGI</sequence>
<evidence type="ECO:0008006" key="5">
    <source>
        <dbReference type="Google" id="ProtNLM"/>
    </source>
</evidence>
<dbReference type="PATRIC" id="fig|1423738.3.peg.1712"/>
<evidence type="ECO:0000313" key="4">
    <source>
        <dbReference type="Proteomes" id="UP000051813"/>
    </source>
</evidence>
<proteinExistence type="predicted"/>
<dbReference type="EMBL" id="AYYK01000004">
    <property type="protein sequence ID" value="KRM79504.1"/>
    <property type="molecule type" value="Genomic_DNA"/>
</dbReference>
<name>A0A0R2BK52_9LACO</name>
<evidence type="ECO:0000259" key="1">
    <source>
        <dbReference type="Pfam" id="PF09851"/>
    </source>
</evidence>
<accession>A0A0R2BK52</accession>
<feature type="domain" description="DUF4429" evidence="2">
    <location>
        <begin position="17"/>
        <end position="105"/>
    </location>
</feature>
<dbReference type="Proteomes" id="UP000051813">
    <property type="component" value="Unassembled WGS sequence"/>
</dbReference>
<evidence type="ECO:0000259" key="2">
    <source>
        <dbReference type="Pfam" id="PF14472"/>
    </source>
</evidence>
<keyword evidence="4" id="KW-1185">Reference proteome</keyword>